<dbReference type="SUPFAM" id="SSF48452">
    <property type="entry name" value="TPR-like"/>
    <property type="match status" value="1"/>
</dbReference>
<evidence type="ECO:0000313" key="6">
    <source>
        <dbReference type="Proteomes" id="UP000323011"/>
    </source>
</evidence>
<dbReference type="Proteomes" id="UP000323011">
    <property type="component" value="Unassembled WGS sequence"/>
</dbReference>
<proteinExistence type="predicted"/>
<dbReference type="SMART" id="SM00028">
    <property type="entry name" value="TPR"/>
    <property type="match status" value="3"/>
</dbReference>
<dbReference type="PROSITE" id="PS50005">
    <property type="entry name" value="TPR"/>
    <property type="match status" value="1"/>
</dbReference>
<feature type="transmembrane region" description="Helical" evidence="4">
    <location>
        <begin position="179"/>
        <end position="195"/>
    </location>
</feature>
<evidence type="ECO:0000313" key="5">
    <source>
        <dbReference type="EMBL" id="KAA0149189.1"/>
    </source>
</evidence>
<reference evidence="5 6" key="1">
    <citation type="submission" date="2019-07" db="EMBL/GenBank/DDBJ databases">
        <title>Genomes of Cafeteria roenbergensis.</title>
        <authorList>
            <person name="Fischer M.G."/>
            <person name="Hackl T."/>
            <person name="Roman M."/>
        </authorList>
    </citation>
    <scope>NUCLEOTIDE SEQUENCE [LARGE SCALE GENOMIC DNA]</scope>
    <source>
        <strain evidence="5 6">BVI</strain>
    </source>
</reference>
<dbReference type="InterPro" id="IPR005344">
    <property type="entry name" value="TMEM33/Pom33"/>
</dbReference>
<organism evidence="5 6">
    <name type="scientific">Cafeteria roenbergensis</name>
    <name type="common">Marine flagellate</name>
    <dbReference type="NCBI Taxonomy" id="33653"/>
    <lineage>
        <taxon>Eukaryota</taxon>
        <taxon>Sar</taxon>
        <taxon>Stramenopiles</taxon>
        <taxon>Bigyra</taxon>
        <taxon>Opalozoa</taxon>
        <taxon>Bicosoecida</taxon>
        <taxon>Cafeteriaceae</taxon>
        <taxon>Cafeteria</taxon>
    </lineage>
</organism>
<accession>A0A5A8C9A5</accession>
<dbReference type="OMA" id="LLRIRYM"/>
<dbReference type="InterPro" id="IPR019734">
    <property type="entry name" value="TPR_rpt"/>
</dbReference>
<dbReference type="PANTHER" id="PTHR22904:SF523">
    <property type="entry name" value="STRESS-INDUCED-PHOSPHOPROTEIN 1"/>
    <property type="match status" value="1"/>
</dbReference>
<evidence type="ECO:0000256" key="3">
    <source>
        <dbReference type="PROSITE-ProRule" id="PRU00339"/>
    </source>
</evidence>
<keyword evidence="4" id="KW-0812">Transmembrane</keyword>
<feature type="repeat" description="TPR" evidence="3">
    <location>
        <begin position="8"/>
        <end position="41"/>
    </location>
</feature>
<feature type="transmembrane region" description="Helical" evidence="4">
    <location>
        <begin position="152"/>
        <end position="172"/>
    </location>
</feature>
<name>A0A5A8C9A5_CAFRO</name>
<keyword evidence="6" id="KW-1185">Reference proteome</keyword>
<dbReference type="Gene3D" id="1.25.40.10">
    <property type="entry name" value="Tetratricopeptide repeat domain"/>
    <property type="match status" value="1"/>
</dbReference>
<gene>
    <name evidence="5" type="ORF">FNF29_06076</name>
</gene>
<dbReference type="InterPro" id="IPR011990">
    <property type="entry name" value="TPR-like_helical_dom_sf"/>
</dbReference>
<dbReference type="PANTHER" id="PTHR22904">
    <property type="entry name" value="TPR REPEAT CONTAINING PROTEIN"/>
    <property type="match status" value="1"/>
</dbReference>
<sequence length="420" mass="44478">MADESPSSTAKREQGNVAFKARDFAKAVFFYTEAIELDGTDHRSFSNRASARLALGRYEDVVEDADACNMVAPREFVKHLNTKSRALLRLGKVSDARASAQAALDRDPANANAKELIRELGDPEADEDSPAPAPRGASAPALPAGTVEMAVMAARAAAIVCALVFLLSGLVFDARLGQMCFLGSLAIGTLLNLWHSVRGAMRTAGGFSFSMGFVQAALQQPSTPLVLLGTTFMSGRPLLLVLWPLLCYEVMFLSGDIERAVPAAKPGIRWVANQVMTRVGGNAAFAASEDASVRVANAHPFLAKTSAQLQLMLFGVLVVELLMPTRNLVGLLLHGQNLMMQYAVSPQMREAVIALEAFLRGYAHHPSCPAAVSSAYDAAVRGIASFADLREHARAAAEREEAGEAGAAGSGGLMSSCAVM</sequence>
<dbReference type="GO" id="GO:0051879">
    <property type="term" value="F:Hsp90 protein binding"/>
    <property type="evidence" value="ECO:0007669"/>
    <property type="project" value="TreeGrafter"/>
</dbReference>
<protein>
    <submittedName>
        <fullName evidence="5">Uncharacterized protein</fullName>
    </submittedName>
</protein>
<evidence type="ECO:0000256" key="2">
    <source>
        <dbReference type="ARBA" id="ARBA00022803"/>
    </source>
</evidence>
<evidence type="ECO:0000256" key="1">
    <source>
        <dbReference type="ARBA" id="ARBA00022737"/>
    </source>
</evidence>
<comment type="caution">
    <text evidence="5">The sequence shown here is derived from an EMBL/GenBank/DDBJ whole genome shotgun (WGS) entry which is preliminary data.</text>
</comment>
<keyword evidence="2 3" id="KW-0802">TPR repeat</keyword>
<keyword evidence="4" id="KW-0472">Membrane</keyword>
<dbReference type="AlphaFoldDB" id="A0A5A8C9A5"/>
<dbReference type="Pfam" id="PF03661">
    <property type="entry name" value="TMEM33_Pom33"/>
    <property type="match status" value="1"/>
</dbReference>
<dbReference type="EMBL" id="VLTN01000045">
    <property type="protein sequence ID" value="KAA0149189.1"/>
    <property type="molecule type" value="Genomic_DNA"/>
</dbReference>
<dbReference type="GO" id="GO:0016020">
    <property type="term" value="C:membrane"/>
    <property type="evidence" value="ECO:0007669"/>
    <property type="project" value="InterPro"/>
</dbReference>
<keyword evidence="1" id="KW-0677">Repeat</keyword>
<evidence type="ECO:0000256" key="4">
    <source>
        <dbReference type="SAM" id="Phobius"/>
    </source>
</evidence>
<keyword evidence="4" id="KW-1133">Transmembrane helix</keyword>